<feature type="domain" description="Phosphatidic acid phosphatase type 2/haloperoxidase" evidence="2">
    <location>
        <begin position="102"/>
        <end position="224"/>
    </location>
</feature>
<reference evidence="3 4" key="1">
    <citation type="submission" date="2019-09" db="EMBL/GenBank/DDBJ databases">
        <title>Taxonomic organization of the family Brucellaceae based on a phylogenomic approach.</title>
        <authorList>
            <person name="Leclercq S."/>
            <person name="Cloeckaert A."/>
            <person name="Zygmunt M.S."/>
        </authorList>
    </citation>
    <scope>NUCLEOTIDE SEQUENCE [LARGE SCALE GENOMIC DNA]</scope>
    <source>
        <strain evidence="3 4">TA93</strain>
    </source>
</reference>
<feature type="transmembrane region" description="Helical" evidence="1">
    <location>
        <begin position="101"/>
        <end position="123"/>
    </location>
</feature>
<dbReference type="Proteomes" id="UP000460650">
    <property type="component" value="Unassembled WGS sequence"/>
</dbReference>
<evidence type="ECO:0000259" key="2">
    <source>
        <dbReference type="Pfam" id="PF01569"/>
    </source>
</evidence>
<dbReference type="SUPFAM" id="SSF48317">
    <property type="entry name" value="Acid phosphatase/Vanadium-dependent haloperoxidase"/>
    <property type="match status" value="1"/>
</dbReference>
<evidence type="ECO:0000313" key="3">
    <source>
        <dbReference type="EMBL" id="KAB2659353.1"/>
    </source>
</evidence>
<dbReference type="EMBL" id="WBVY01000001">
    <property type="protein sequence ID" value="KAB2659353.1"/>
    <property type="molecule type" value="Genomic_DNA"/>
</dbReference>
<evidence type="ECO:0000256" key="1">
    <source>
        <dbReference type="SAM" id="Phobius"/>
    </source>
</evidence>
<gene>
    <name evidence="3" type="ORF">F9K94_03955</name>
</gene>
<evidence type="ECO:0000313" key="4">
    <source>
        <dbReference type="Proteomes" id="UP000460650"/>
    </source>
</evidence>
<organism evidence="3 4">
    <name type="scientific">Brucella tritici</name>
    <dbReference type="NCBI Taxonomy" id="94626"/>
    <lineage>
        <taxon>Bacteria</taxon>
        <taxon>Pseudomonadati</taxon>
        <taxon>Pseudomonadota</taxon>
        <taxon>Alphaproteobacteria</taxon>
        <taxon>Hyphomicrobiales</taxon>
        <taxon>Brucellaceae</taxon>
        <taxon>Brucella/Ochrobactrum group</taxon>
        <taxon>Brucella</taxon>
    </lineage>
</organism>
<keyword evidence="1" id="KW-0472">Membrane</keyword>
<dbReference type="Pfam" id="PF01569">
    <property type="entry name" value="PAP2"/>
    <property type="match status" value="1"/>
</dbReference>
<feature type="transmembrane region" description="Helical" evidence="1">
    <location>
        <begin position="201"/>
        <end position="223"/>
    </location>
</feature>
<keyword evidence="1" id="KW-1133">Transmembrane helix</keyword>
<dbReference type="RefSeq" id="WP_151643748.1">
    <property type="nucleotide sequence ID" value="NZ_WBVY01000001.1"/>
</dbReference>
<feature type="transmembrane region" description="Helical" evidence="1">
    <location>
        <begin position="73"/>
        <end position="89"/>
    </location>
</feature>
<dbReference type="AlphaFoldDB" id="A0A7V7VY18"/>
<proteinExistence type="predicted"/>
<comment type="caution">
    <text evidence="3">The sequence shown here is derived from an EMBL/GenBank/DDBJ whole genome shotgun (WGS) entry which is preliminary data.</text>
</comment>
<feature type="transmembrane region" description="Helical" evidence="1">
    <location>
        <begin position="178"/>
        <end position="195"/>
    </location>
</feature>
<dbReference type="InterPro" id="IPR036938">
    <property type="entry name" value="PAP2/HPO_sf"/>
</dbReference>
<accession>A0A7V7VY18</accession>
<sequence>MSVFVSSGSASRFSNLRVQNLLLYSFVVVSGFFIIFPQTDLIVSRYFFKAGSFYFSHNPNWIALRDFHRLSQWYLLVSMVTLVALYALWRHPLSIIAPHKVVYVVLTYALGPGVLVHSLKLLIGRARPRNLVEFGGTTDFTPAWQLARMCGHSCSFPSGESSAAAAMLPLLILVPARFRLNVAVILVPVLALVSLNRVFMGAHFLSDVVIAWTLIIGLMIWLWSRISRHADVIDGWVRLRGQNLRMWLYVR</sequence>
<protein>
    <submittedName>
        <fullName evidence="3">Phosphatase PAP2 family protein</fullName>
    </submittedName>
</protein>
<dbReference type="InterPro" id="IPR000326">
    <property type="entry name" value="PAP2/HPO"/>
</dbReference>
<dbReference type="Gene3D" id="1.20.144.10">
    <property type="entry name" value="Phosphatidic acid phosphatase type 2/haloperoxidase"/>
    <property type="match status" value="1"/>
</dbReference>
<keyword evidence="1" id="KW-0812">Transmembrane</keyword>
<feature type="transmembrane region" description="Helical" evidence="1">
    <location>
        <begin position="21"/>
        <end position="43"/>
    </location>
</feature>
<name>A0A7V7VY18_9HYPH</name>